<dbReference type="CDD" id="cd00093">
    <property type="entry name" value="HTH_XRE"/>
    <property type="match status" value="1"/>
</dbReference>
<comment type="caution">
    <text evidence="5">The sequence shown here is derived from an EMBL/GenBank/DDBJ whole genome shotgun (WGS) entry which is preliminary data.</text>
</comment>
<evidence type="ECO:0000313" key="5">
    <source>
        <dbReference type="EMBL" id="NYT51136.1"/>
    </source>
</evidence>
<dbReference type="GO" id="GO:0003677">
    <property type="term" value="F:DNA binding"/>
    <property type="evidence" value="ECO:0007669"/>
    <property type="project" value="UniProtKB-KW"/>
</dbReference>
<accession>A0A853G8W4</accession>
<dbReference type="AlphaFoldDB" id="A0A853G8W4"/>
<protein>
    <submittedName>
        <fullName evidence="5">Helix-turn-helix transcriptional regulator</fullName>
    </submittedName>
</protein>
<evidence type="ECO:0000313" key="6">
    <source>
        <dbReference type="Proteomes" id="UP000559809"/>
    </source>
</evidence>
<name>A0A853G8W4_9BURK</name>
<evidence type="ECO:0000259" key="4">
    <source>
        <dbReference type="PROSITE" id="PS50943"/>
    </source>
</evidence>
<dbReference type="Gene3D" id="1.10.260.40">
    <property type="entry name" value="lambda repressor-like DNA-binding domains"/>
    <property type="match status" value="1"/>
</dbReference>
<dbReference type="Pfam" id="PF01381">
    <property type="entry name" value="HTH_3"/>
    <property type="match status" value="1"/>
</dbReference>
<dbReference type="PANTHER" id="PTHR40661">
    <property type="match status" value="1"/>
</dbReference>
<organism evidence="5 6">
    <name type="scientific">Parapusillimonas granuli</name>
    <dbReference type="NCBI Taxonomy" id="380911"/>
    <lineage>
        <taxon>Bacteria</taxon>
        <taxon>Pseudomonadati</taxon>
        <taxon>Pseudomonadota</taxon>
        <taxon>Betaproteobacteria</taxon>
        <taxon>Burkholderiales</taxon>
        <taxon>Alcaligenaceae</taxon>
        <taxon>Parapusillimonas</taxon>
    </lineage>
</organism>
<dbReference type="SMART" id="SM00530">
    <property type="entry name" value="HTH_XRE"/>
    <property type="match status" value="1"/>
</dbReference>
<keyword evidence="6" id="KW-1185">Reference proteome</keyword>
<evidence type="ECO:0000256" key="2">
    <source>
        <dbReference type="ARBA" id="ARBA00023125"/>
    </source>
</evidence>
<dbReference type="PROSITE" id="PS50943">
    <property type="entry name" value="HTH_CROC1"/>
    <property type="match status" value="1"/>
</dbReference>
<keyword evidence="2" id="KW-0238">DNA-binding</keyword>
<dbReference type="PANTHER" id="PTHR40661:SF3">
    <property type="entry name" value="FELS-1 PROPHAGE TRANSCRIPTIONAL REGULATOR"/>
    <property type="match status" value="1"/>
</dbReference>
<dbReference type="Proteomes" id="UP000559809">
    <property type="component" value="Unassembled WGS sequence"/>
</dbReference>
<feature type="domain" description="HTH cro/C1-type" evidence="4">
    <location>
        <begin position="17"/>
        <end position="70"/>
    </location>
</feature>
<proteinExistence type="predicted"/>
<evidence type="ECO:0000256" key="3">
    <source>
        <dbReference type="ARBA" id="ARBA00023163"/>
    </source>
</evidence>
<keyword evidence="1" id="KW-0805">Transcription regulation</keyword>
<reference evidence="5 6" key="1">
    <citation type="submission" date="2020-07" db="EMBL/GenBank/DDBJ databases">
        <title>Taxonomic revisions and descriptions of new bacterial species based on genomic comparisons in the high-G+C-content subgroup of the family Alcaligenaceae.</title>
        <authorList>
            <person name="Szabo A."/>
            <person name="Felfoldi T."/>
        </authorList>
    </citation>
    <scope>NUCLEOTIDE SEQUENCE [LARGE SCALE GENOMIC DNA]</scope>
    <source>
        <strain evidence="5 6">LMG 24012</strain>
    </source>
</reference>
<keyword evidence="3" id="KW-0804">Transcription</keyword>
<dbReference type="InterPro" id="IPR010982">
    <property type="entry name" value="Lambda_DNA-bd_dom_sf"/>
</dbReference>
<sequence length="139" mass="15575">MEFNRSITNVNYFSERLRQTRQLRGMSQSELARACGLSQGAISNYENGTRRTPKGIFKLAQVLNVNPEWLGTGTGSMEPDAAPAYRLSERPPDLPMQWQWPFARITPAAFWSLGPDQREMVETVVEGVIGSFQKKPLGG</sequence>
<dbReference type="SUPFAM" id="SSF47413">
    <property type="entry name" value="lambda repressor-like DNA-binding domains"/>
    <property type="match status" value="1"/>
</dbReference>
<gene>
    <name evidence="5" type="ORF">H0A72_17620</name>
</gene>
<dbReference type="EMBL" id="JACCEM010000010">
    <property type="protein sequence ID" value="NYT51136.1"/>
    <property type="molecule type" value="Genomic_DNA"/>
</dbReference>
<evidence type="ECO:0000256" key="1">
    <source>
        <dbReference type="ARBA" id="ARBA00023015"/>
    </source>
</evidence>
<dbReference type="InterPro" id="IPR001387">
    <property type="entry name" value="Cro/C1-type_HTH"/>
</dbReference>